<reference evidence="5" key="1">
    <citation type="submission" date="2022-11" db="EMBL/GenBank/DDBJ databases">
        <authorList>
            <person name="Petersen C."/>
        </authorList>
    </citation>
    <scope>NUCLEOTIDE SEQUENCE</scope>
    <source>
        <strain evidence="5">IBT 30069</strain>
    </source>
</reference>
<keyword evidence="1" id="KW-0408">Iron</keyword>
<evidence type="ECO:0000313" key="6">
    <source>
        <dbReference type="Proteomes" id="UP001149165"/>
    </source>
</evidence>
<keyword evidence="6" id="KW-1185">Reference proteome</keyword>
<dbReference type="PANTHER" id="PTHR36577">
    <property type="entry name" value="DUF521 DOMAIN PROTEIN (AFU_ORTHOLOGUE AFUA_6G00490)"/>
    <property type="match status" value="1"/>
</dbReference>
<feature type="domain" description="Phosphomevalonate dehydratase small subunit-like" evidence="3">
    <location>
        <begin position="26"/>
        <end position="110"/>
    </location>
</feature>
<name>A0A9W9JZ78_9EURO</name>
<comment type="caution">
    <text evidence="5">The sequence shown here is derived from an EMBL/GenBank/DDBJ whole genome shotgun (WGS) entry which is preliminary data.</text>
</comment>
<evidence type="ECO:0000259" key="3">
    <source>
        <dbReference type="Pfam" id="PF01989"/>
    </source>
</evidence>
<evidence type="ECO:0000256" key="1">
    <source>
        <dbReference type="ARBA" id="ARBA00023004"/>
    </source>
</evidence>
<dbReference type="CDD" id="cd01355">
    <property type="entry name" value="AcnX"/>
    <property type="match status" value="1"/>
</dbReference>
<proteinExistence type="predicted"/>
<dbReference type="InterPro" id="IPR012047">
    <property type="entry name" value="AcnX"/>
</dbReference>
<evidence type="ECO:0000313" key="5">
    <source>
        <dbReference type="EMBL" id="KAJ5087314.1"/>
    </source>
</evidence>
<reference evidence="5" key="2">
    <citation type="journal article" date="2023" name="IMA Fungus">
        <title>Comparative genomic study of the Penicillium genus elucidates a diverse pangenome and 15 lateral gene transfer events.</title>
        <authorList>
            <person name="Petersen C."/>
            <person name="Sorensen T."/>
            <person name="Nielsen M.R."/>
            <person name="Sondergaard T.E."/>
            <person name="Sorensen J.L."/>
            <person name="Fitzpatrick D.A."/>
            <person name="Frisvad J.C."/>
            <person name="Nielsen K.L."/>
        </authorList>
    </citation>
    <scope>NUCLEOTIDE SEQUENCE</scope>
    <source>
        <strain evidence="5">IBT 30069</strain>
    </source>
</reference>
<feature type="domain" description="Phosphomevalonate dehydratase large subunit-like" evidence="4">
    <location>
        <begin position="171"/>
        <end position="586"/>
    </location>
</feature>
<dbReference type="CDD" id="cd01356">
    <property type="entry name" value="AcnX_swivel"/>
    <property type="match status" value="1"/>
</dbReference>
<gene>
    <name evidence="5" type="ORF">N7456_010930</name>
</gene>
<dbReference type="Pfam" id="PF04412">
    <property type="entry name" value="AcnX"/>
    <property type="match status" value="1"/>
</dbReference>
<dbReference type="InterPro" id="IPR007506">
    <property type="entry name" value="PMDh-L-like_dom"/>
</dbReference>
<dbReference type="InterPro" id="IPR002840">
    <property type="entry name" value="PMDh-S-like_dom"/>
</dbReference>
<evidence type="ECO:0000259" key="4">
    <source>
        <dbReference type="Pfam" id="PF04412"/>
    </source>
</evidence>
<accession>A0A9W9JZ78</accession>
<dbReference type="AlphaFoldDB" id="A0A9W9JZ78"/>
<sequence>MTKTIEAKQIIPGHADGEIIVSDIALSFWGGVDPKTGIVIDSHHPLVGKCIAGKILAIPSGRGSCTGSGIILEMILNNTCPKALIFGREEIILTIGVLIAQEMFQKSIPVLQVPISSYEQLLQHNQRQIYITDNAINLGHSDGDKSSMSLLDSQSVMTPSFDSSSHILSPHLTPFDHELLSGIHGKAAQIAMRVIIRTAQIQGVTELIDVKQAHIDCCIYTGPATLKFAQQLCSYGAKLRIPTSLNSISVDRRLWRSQGVDKDLGEPSEALAQAYLDMGAQPTFTCAPYLLDTAPQPGEHITWAESNAVVFANSVLGARTIKCPDFLDVCVALTGRALNTGCHLTEHRKASVQIHVQVEDSDLGINDVDVDDSLFPLVGYIAGDIAADRIPIITGLEKKGASIEDLKAFGAAFATTSSAPMFHIAGITLEASSDQDIEMQTKDTVQFSITRSDIAKQWLQFNKYENREPPSHTKIDLVSLGNPHFSYIEIKKLVSLCSGRQKNDAVTFVITCNRDTYSKACKEGYISALEEFGAQILTDTCWCMIQEPIVPLHSEVIMTNSAKYAHYGKGLTGRQMRFGGLRQCVDAACVGQVMNSVPGWLRL</sequence>
<dbReference type="EMBL" id="JAPQKH010000007">
    <property type="protein sequence ID" value="KAJ5087314.1"/>
    <property type="molecule type" value="Genomic_DNA"/>
</dbReference>
<evidence type="ECO:0000256" key="2">
    <source>
        <dbReference type="ARBA" id="ARBA00023239"/>
    </source>
</evidence>
<organism evidence="5 6">
    <name type="scientific">Penicillium angulare</name>
    <dbReference type="NCBI Taxonomy" id="116970"/>
    <lineage>
        <taxon>Eukaryota</taxon>
        <taxon>Fungi</taxon>
        <taxon>Dikarya</taxon>
        <taxon>Ascomycota</taxon>
        <taxon>Pezizomycotina</taxon>
        <taxon>Eurotiomycetes</taxon>
        <taxon>Eurotiomycetidae</taxon>
        <taxon>Eurotiales</taxon>
        <taxon>Aspergillaceae</taxon>
        <taxon>Penicillium</taxon>
    </lineage>
</organism>
<dbReference type="PANTHER" id="PTHR36577:SF3">
    <property type="entry name" value="DUF521 DOMAIN PROTEIN (AFU_ORTHOLOGUE AFUA_6G00490)"/>
    <property type="match status" value="1"/>
</dbReference>
<dbReference type="Proteomes" id="UP001149165">
    <property type="component" value="Unassembled WGS sequence"/>
</dbReference>
<dbReference type="SUPFAM" id="SSF52016">
    <property type="entry name" value="LeuD/IlvD-like"/>
    <property type="match status" value="1"/>
</dbReference>
<dbReference type="Gene3D" id="3.50.30.10">
    <property type="entry name" value="Phosphohistidine domain"/>
    <property type="match status" value="1"/>
</dbReference>
<dbReference type="Pfam" id="PF01989">
    <property type="entry name" value="AcnX_swivel_put"/>
    <property type="match status" value="1"/>
</dbReference>
<dbReference type="OrthoDB" id="2594507at2759"/>
<keyword evidence="2" id="KW-0456">Lyase</keyword>
<dbReference type="PIRSF" id="PIRSF036630">
    <property type="entry name" value="UCP036630"/>
    <property type="match status" value="1"/>
</dbReference>
<protein>
    <submittedName>
        <fullName evidence="5">Aconitase/3-isopropylmalate dehydratase large subunit alpha/beta/alpha subdomain 1/3</fullName>
    </submittedName>
</protein>
<dbReference type="GO" id="GO:0016829">
    <property type="term" value="F:lyase activity"/>
    <property type="evidence" value="ECO:0007669"/>
    <property type="project" value="UniProtKB-KW"/>
</dbReference>